<dbReference type="Pfam" id="PF00858">
    <property type="entry name" value="ASC"/>
    <property type="match status" value="1"/>
</dbReference>
<keyword evidence="4 13" id="KW-0894">Sodium channel</keyword>
<keyword evidence="3 13" id="KW-0813">Transport</keyword>
<evidence type="ECO:0000256" key="4">
    <source>
        <dbReference type="ARBA" id="ARBA00022461"/>
    </source>
</evidence>
<comment type="subcellular location">
    <subcellularLocation>
        <location evidence="1">Membrane</location>
        <topology evidence="1">Multi-pass membrane protein</topology>
    </subcellularLocation>
</comment>
<evidence type="ECO:0000256" key="1">
    <source>
        <dbReference type="ARBA" id="ARBA00004141"/>
    </source>
</evidence>
<dbReference type="Gene3D" id="2.60.470.10">
    <property type="entry name" value="Acid-sensing ion channels like domains"/>
    <property type="match status" value="1"/>
</dbReference>
<evidence type="ECO:0000256" key="3">
    <source>
        <dbReference type="ARBA" id="ARBA00022448"/>
    </source>
</evidence>
<comment type="similarity">
    <text evidence="2 13">Belongs to the amiloride-sensitive sodium channel (TC 1.A.6) family.</text>
</comment>
<feature type="region of interest" description="Disordered" evidence="14">
    <location>
        <begin position="460"/>
        <end position="497"/>
    </location>
</feature>
<evidence type="ECO:0000256" key="11">
    <source>
        <dbReference type="ARBA" id="ARBA00023201"/>
    </source>
</evidence>
<evidence type="ECO:0000256" key="12">
    <source>
        <dbReference type="ARBA" id="ARBA00023303"/>
    </source>
</evidence>
<evidence type="ECO:0000313" key="15">
    <source>
        <dbReference type="EMBL" id="KIH58640.1"/>
    </source>
</evidence>
<dbReference type="Gene3D" id="1.10.287.770">
    <property type="entry name" value="YojJ-like"/>
    <property type="match status" value="1"/>
</dbReference>
<dbReference type="Proteomes" id="UP000054047">
    <property type="component" value="Unassembled WGS sequence"/>
</dbReference>
<dbReference type="FunFam" id="1.10.287.770:FF:000001">
    <property type="entry name" value="Acid-sensing ion channel subunit 1"/>
    <property type="match status" value="1"/>
</dbReference>
<keyword evidence="8 13" id="KW-0406">Ion transport</keyword>
<reference evidence="15 16" key="1">
    <citation type="submission" date="2013-12" db="EMBL/GenBank/DDBJ databases">
        <title>Draft genome of the parsitic nematode Ancylostoma duodenale.</title>
        <authorList>
            <person name="Mitreva M."/>
        </authorList>
    </citation>
    <scope>NUCLEOTIDE SEQUENCE [LARGE SCALE GENOMIC DNA]</scope>
    <source>
        <strain evidence="15 16">Zhejiang</strain>
    </source>
</reference>
<dbReference type="AlphaFoldDB" id="A0A0C2GC38"/>
<keyword evidence="5 13" id="KW-0812">Transmembrane</keyword>
<dbReference type="PANTHER" id="PTHR11690">
    <property type="entry name" value="AMILORIDE-SENSITIVE SODIUM CHANNEL-RELATED"/>
    <property type="match status" value="1"/>
</dbReference>
<dbReference type="InterPro" id="IPR001873">
    <property type="entry name" value="ENaC"/>
</dbReference>
<protein>
    <submittedName>
        <fullName evidence="15">Amiloride-sensitive sodium channel</fullName>
    </submittedName>
</protein>
<name>A0A0C2GC38_9BILA</name>
<proteinExistence type="inferred from homology"/>
<dbReference type="PANTHER" id="PTHR11690:SF120">
    <property type="entry name" value="FLR-1"/>
    <property type="match status" value="1"/>
</dbReference>
<keyword evidence="11 13" id="KW-0739">Sodium transport</keyword>
<keyword evidence="12 13" id="KW-0407">Ion channel</keyword>
<dbReference type="GO" id="GO:0015280">
    <property type="term" value="F:ligand-gated sodium channel activity"/>
    <property type="evidence" value="ECO:0007669"/>
    <property type="project" value="TreeGrafter"/>
</dbReference>
<feature type="compositionally biased region" description="Basic and acidic residues" evidence="14">
    <location>
        <begin position="470"/>
        <end position="488"/>
    </location>
</feature>
<keyword evidence="9" id="KW-0472">Membrane</keyword>
<evidence type="ECO:0000256" key="2">
    <source>
        <dbReference type="ARBA" id="ARBA00007193"/>
    </source>
</evidence>
<evidence type="ECO:0000256" key="9">
    <source>
        <dbReference type="ARBA" id="ARBA00023136"/>
    </source>
</evidence>
<gene>
    <name evidence="15" type="ORF">ANCDUO_11150</name>
</gene>
<dbReference type="OrthoDB" id="6021021at2759"/>
<keyword evidence="7" id="KW-0915">Sodium</keyword>
<keyword evidence="10" id="KW-0325">Glycoprotein</keyword>
<evidence type="ECO:0000256" key="14">
    <source>
        <dbReference type="SAM" id="MobiDB-lite"/>
    </source>
</evidence>
<evidence type="ECO:0000256" key="13">
    <source>
        <dbReference type="RuleBase" id="RU000679"/>
    </source>
</evidence>
<evidence type="ECO:0000313" key="16">
    <source>
        <dbReference type="Proteomes" id="UP000054047"/>
    </source>
</evidence>
<evidence type="ECO:0000256" key="5">
    <source>
        <dbReference type="ARBA" id="ARBA00022692"/>
    </source>
</evidence>
<dbReference type="EMBL" id="KN732875">
    <property type="protein sequence ID" value="KIH58640.1"/>
    <property type="molecule type" value="Genomic_DNA"/>
</dbReference>
<organism evidence="15 16">
    <name type="scientific">Ancylostoma duodenale</name>
    <dbReference type="NCBI Taxonomy" id="51022"/>
    <lineage>
        <taxon>Eukaryota</taxon>
        <taxon>Metazoa</taxon>
        <taxon>Ecdysozoa</taxon>
        <taxon>Nematoda</taxon>
        <taxon>Chromadorea</taxon>
        <taxon>Rhabditida</taxon>
        <taxon>Rhabditina</taxon>
        <taxon>Rhabditomorpha</taxon>
        <taxon>Strongyloidea</taxon>
        <taxon>Ancylostomatidae</taxon>
        <taxon>Ancylostomatinae</taxon>
        <taxon>Ancylostoma</taxon>
    </lineage>
</organism>
<evidence type="ECO:0000256" key="6">
    <source>
        <dbReference type="ARBA" id="ARBA00022989"/>
    </source>
</evidence>
<dbReference type="PRINTS" id="PR01078">
    <property type="entry name" value="AMINACHANNEL"/>
</dbReference>
<accession>A0A0C2GC38</accession>
<evidence type="ECO:0000256" key="7">
    <source>
        <dbReference type="ARBA" id="ARBA00023053"/>
    </source>
</evidence>
<sequence>MSTKSESIGAGERIYLHIYDYETKSGYLLLGYHSKPTLFQVNIIVAENGLSFPEITICNYNLIKTTELTRYNMTPELLSYMLMVFNDHVDDVAPERHAQFEDYIADYYLINDRNFSIADFFQEIRPKCEDMVLSCSFAGEIIENCCSYSDVVPTNLGYCIRFPKSKLNKTQYLSGTSYGSQFILDGNNAMYTDNQLSFDMGFRVLVHEPGKEYSMEAHGLSVPPGAALYAGISVRNISLLQRADWGYCQHGWDPKIHGELLTNLTYTATHCEWNCLAREWLSTCGCLPMKLLPLKTVQNFSICAPLEINMCADSVYVFPVPNIIFSGAEFWLFPANSTNCSCDVECQLMEYDVQMSYADIITGSISQRFTLSDEYVGNNISVINLFMQSMSYERHEQQKQLQTADLLSNIAGSMGLFLGMSTVTLLEIFIYLFKSVWGTVNTERQKQFMEAMLEEENERRQSLVIVEEPQPEKTTNEEEENSQKETSSRKRPSRRVSMAPVHIHLDKRGSVAKIAGIWGCGSTRLYYGNNIRRPSSEFPVTKVITLLN</sequence>
<dbReference type="GO" id="GO:0005886">
    <property type="term" value="C:plasma membrane"/>
    <property type="evidence" value="ECO:0007669"/>
    <property type="project" value="TreeGrafter"/>
</dbReference>
<evidence type="ECO:0000256" key="10">
    <source>
        <dbReference type="ARBA" id="ARBA00023180"/>
    </source>
</evidence>
<evidence type="ECO:0000256" key="8">
    <source>
        <dbReference type="ARBA" id="ARBA00023065"/>
    </source>
</evidence>
<keyword evidence="16" id="KW-1185">Reference proteome</keyword>
<keyword evidence="6" id="KW-1133">Transmembrane helix</keyword>